<feature type="transmembrane region" description="Helical" evidence="6">
    <location>
        <begin position="20"/>
        <end position="40"/>
    </location>
</feature>
<organism evidence="7 8">
    <name type="scientific">Halopseudomonas litoralis</name>
    <dbReference type="NCBI Taxonomy" id="797277"/>
    <lineage>
        <taxon>Bacteria</taxon>
        <taxon>Pseudomonadati</taxon>
        <taxon>Pseudomonadota</taxon>
        <taxon>Gammaproteobacteria</taxon>
        <taxon>Pseudomonadales</taxon>
        <taxon>Pseudomonadaceae</taxon>
        <taxon>Halopseudomonas</taxon>
    </lineage>
</organism>
<evidence type="ECO:0000313" key="7">
    <source>
        <dbReference type="EMBL" id="SDT07581.1"/>
    </source>
</evidence>
<feature type="transmembrane region" description="Helical" evidence="6">
    <location>
        <begin position="219"/>
        <end position="239"/>
    </location>
</feature>
<dbReference type="GO" id="GO:0005886">
    <property type="term" value="C:plasma membrane"/>
    <property type="evidence" value="ECO:0007669"/>
    <property type="project" value="UniProtKB-SubCell"/>
</dbReference>
<dbReference type="STRING" id="797277.SAMN05216198_3593"/>
<evidence type="ECO:0000313" key="8">
    <source>
        <dbReference type="Proteomes" id="UP000243426"/>
    </source>
</evidence>
<dbReference type="CDD" id="cd06662">
    <property type="entry name" value="SURF1"/>
    <property type="match status" value="1"/>
</dbReference>
<dbReference type="AlphaFoldDB" id="A0A1H1XEL6"/>
<evidence type="ECO:0000256" key="3">
    <source>
        <dbReference type="ARBA" id="ARBA00022692"/>
    </source>
</evidence>
<dbReference type="PANTHER" id="PTHR23427:SF2">
    <property type="entry name" value="SURFEIT LOCUS PROTEIN 1"/>
    <property type="match status" value="1"/>
</dbReference>
<protein>
    <recommendedName>
        <fullName evidence="6">SURF1-like protein</fullName>
    </recommendedName>
</protein>
<evidence type="ECO:0000256" key="6">
    <source>
        <dbReference type="RuleBase" id="RU363076"/>
    </source>
</evidence>
<keyword evidence="3 6" id="KW-0812">Transmembrane</keyword>
<keyword evidence="4 6" id="KW-1133">Transmembrane helix</keyword>
<dbReference type="RefSeq" id="WP_090275572.1">
    <property type="nucleotide sequence ID" value="NZ_LT629748.1"/>
</dbReference>
<reference evidence="8" key="1">
    <citation type="submission" date="2016-10" db="EMBL/GenBank/DDBJ databases">
        <authorList>
            <person name="Varghese N."/>
            <person name="Submissions S."/>
        </authorList>
    </citation>
    <scope>NUCLEOTIDE SEQUENCE [LARGE SCALE GENOMIC DNA]</scope>
    <source>
        <strain evidence="8">2SM5</strain>
    </source>
</reference>
<proteinExistence type="inferred from homology"/>
<dbReference type="InterPro" id="IPR045214">
    <property type="entry name" value="Surf1/Surf4"/>
</dbReference>
<comment type="similarity">
    <text evidence="2 6">Belongs to the SURF1 family.</text>
</comment>
<dbReference type="Pfam" id="PF02104">
    <property type="entry name" value="SURF1"/>
    <property type="match status" value="1"/>
</dbReference>
<keyword evidence="6" id="KW-1003">Cell membrane</keyword>
<keyword evidence="5 6" id="KW-0472">Membrane</keyword>
<dbReference type="Proteomes" id="UP000243426">
    <property type="component" value="Chromosome I"/>
</dbReference>
<dbReference type="OrthoDB" id="9789940at2"/>
<accession>A0A1H1XEL6</accession>
<name>A0A1H1XEL6_9GAMM</name>
<evidence type="ECO:0000256" key="2">
    <source>
        <dbReference type="ARBA" id="ARBA00007165"/>
    </source>
</evidence>
<evidence type="ECO:0000256" key="4">
    <source>
        <dbReference type="ARBA" id="ARBA00022989"/>
    </source>
</evidence>
<dbReference type="PANTHER" id="PTHR23427">
    <property type="entry name" value="SURFEIT LOCUS PROTEIN"/>
    <property type="match status" value="1"/>
</dbReference>
<evidence type="ECO:0000256" key="5">
    <source>
        <dbReference type="ARBA" id="ARBA00023136"/>
    </source>
</evidence>
<dbReference type="InterPro" id="IPR002994">
    <property type="entry name" value="Surf1/Shy1"/>
</dbReference>
<evidence type="ECO:0000256" key="1">
    <source>
        <dbReference type="ARBA" id="ARBA00004370"/>
    </source>
</evidence>
<gene>
    <name evidence="7" type="ORF">SAMN05216198_3593</name>
</gene>
<dbReference type="PROSITE" id="PS50895">
    <property type="entry name" value="SURF1"/>
    <property type="match status" value="1"/>
</dbReference>
<comment type="subcellular location">
    <subcellularLocation>
        <location evidence="6">Cell membrane</location>
        <topology evidence="6">Multi-pass membrane protein</topology>
    </subcellularLocation>
    <subcellularLocation>
        <location evidence="1">Membrane</location>
    </subcellularLocation>
</comment>
<sequence length="252" mass="28484">MTRSQSDAIPLSSRFAPGWPLWVFTLALLPILISLGFWQLERADEKRELQARIDQQRSTQAIPPSEIDPTLNLAWRPLVLTGQWDAQHLWLLDNRTRDGRPGVEVLQVFHDSASDLRLLVNRGWLPWPDRRQLPPVPTPQGTIQLQIEVLPEQDPGFTLHSATTVGWPKLVGSIDLPAFTEQADIPLQPWMARLQPGSHGAFRLDWPGLPMSASKHTGYAVQWFALAAALLILFIWAGLRPEPRGNNNEQHH</sequence>
<dbReference type="EMBL" id="LT629748">
    <property type="protein sequence ID" value="SDT07581.1"/>
    <property type="molecule type" value="Genomic_DNA"/>
</dbReference>
<keyword evidence="8" id="KW-1185">Reference proteome</keyword>